<keyword evidence="1" id="KW-0812">Transmembrane</keyword>
<accession>A0A1I0ZTS6</accession>
<gene>
    <name evidence="2" type="ORF">SAMN05660845_2425</name>
</gene>
<keyword evidence="3" id="KW-1185">Reference proteome</keyword>
<dbReference type="EMBL" id="FOJT01000006">
    <property type="protein sequence ID" value="SFB28941.1"/>
    <property type="molecule type" value="Genomic_DNA"/>
</dbReference>
<evidence type="ECO:0000313" key="3">
    <source>
        <dbReference type="Proteomes" id="UP000199604"/>
    </source>
</evidence>
<reference evidence="3" key="1">
    <citation type="submission" date="2016-10" db="EMBL/GenBank/DDBJ databases">
        <authorList>
            <person name="Varghese N."/>
            <person name="Submissions S."/>
        </authorList>
    </citation>
    <scope>NUCLEOTIDE SEQUENCE [LARGE SCALE GENOMIC DNA]</scope>
    <source>
        <strain evidence="3">DSM 21789</strain>
    </source>
</reference>
<dbReference type="OrthoDB" id="1358465at2"/>
<proteinExistence type="predicted"/>
<evidence type="ECO:0000256" key="1">
    <source>
        <dbReference type="SAM" id="Phobius"/>
    </source>
</evidence>
<dbReference type="STRING" id="498292.SAMN05660845_2425"/>
<keyword evidence="1" id="KW-0472">Membrane</keyword>
<name>A0A1I0ZTS6_9FLAO</name>
<dbReference type="RefSeq" id="WP_091477542.1">
    <property type="nucleotide sequence ID" value="NZ_FOJT01000006.1"/>
</dbReference>
<organism evidence="2 3">
    <name type="scientific">Flavobacterium swingsii</name>
    <dbReference type="NCBI Taxonomy" id="498292"/>
    <lineage>
        <taxon>Bacteria</taxon>
        <taxon>Pseudomonadati</taxon>
        <taxon>Bacteroidota</taxon>
        <taxon>Flavobacteriia</taxon>
        <taxon>Flavobacteriales</taxon>
        <taxon>Flavobacteriaceae</taxon>
        <taxon>Flavobacterium</taxon>
    </lineage>
</organism>
<dbReference type="Proteomes" id="UP000199604">
    <property type="component" value="Unassembled WGS sequence"/>
</dbReference>
<keyword evidence="1" id="KW-1133">Transmembrane helix</keyword>
<evidence type="ECO:0000313" key="2">
    <source>
        <dbReference type="EMBL" id="SFB28941.1"/>
    </source>
</evidence>
<dbReference type="Gene3D" id="1.20.120.1490">
    <property type="match status" value="1"/>
</dbReference>
<protein>
    <submittedName>
        <fullName evidence="2">Heavy-metal resistance</fullName>
    </submittedName>
</protein>
<dbReference type="AlphaFoldDB" id="A0A1I0ZTS6"/>
<sequence length="154" mass="18146">MNKIKLLTFSVIALIILNIAMLGFFIFSENKSEDFRKKPKPREIIIRKLGFDKQQAKAYQELINWHRLNIDSLQEQIKNTKQNLYSELVKPEVDNKTKDSLVNKLANIQKEIESTHFKHFQDIKKLCKKEQLGRFSDLTTELAKIFSKPKPRND</sequence>
<feature type="transmembrane region" description="Helical" evidence="1">
    <location>
        <begin position="6"/>
        <end position="27"/>
    </location>
</feature>